<evidence type="ECO:0000313" key="4">
    <source>
        <dbReference type="EMBL" id="SEE92488.1"/>
    </source>
</evidence>
<sequence length="303" mass="31992">MSHYGVAHTPPAGQAANVDTDSSGRGNLGPDPVRDLSERIAGQSVMAKLLDEQAKLPPQRFMARLFGTTPLGPDSKSWYKGALGEIEVGKVLAGMGSGWEVLHSVPVGKADTDIDHVVIGPAGVFTLNTKNHSGQKVWVGGNTFMVNGTKTTYISKAVSEARRAARVLGKATGREVNVAALLVLIEPRSLTVKTGLDGVEIVNAGNLRRWFSRQPHILHAAEVERLAAAARAPGAWHENPQIGDEPTAVEARFASLNRHVKKSTVRRTVWRLGVGAAFLTAAMVGGTLLPPILGTFLAGLAGG</sequence>
<reference evidence="4 5" key="1">
    <citation type="submission" date="2016-10" db="EMBL/GenBank/DDBJ databases">
        <authorList>
            <person name="de Groot N.N."/>
        </authorList>
    </citation>
    <scope>NUCLEOTIDE SEQUENCE [LARGE SCALE GENOMIC DNA]</scope>
    <source>
        <strain evidence="4 5">DSM 22274</strain>
    </source>
</reference>
<dbReference type="Pfam" id="PF08378">
    <property type="entry name" value="NERD"/>
    <property type="match status" value="1"/>
</dbReference>
<accession>A0A1H5MVV4</accession>
<dbReference type="AlphaFoldDB" id="A0A1H5MVV4"/>
<evidence type="ECO:0000313" key="5">
    <source>
        <dbReference type="Proteomes" id="UP000182725"/>
    </source>
</evidence>
<evidence type="ECO:0000259" key="3">
    <source>
        <dbReference type="PROSITE" id="PS50965"/>
    </source>
</evidence>
<dbReference type="InterPro" id="IPR011528">
    <property type="entry name" value="NERD"/>
</dbReference>
<proteinExistence type="predicted"/>
<evidence type="ECO:0000256" key="1">
    <source>
        <dbReference type="SAM" id="MobiDB-lite"/>
    </source>
</evidence>
<dbReference type="Proteomes" id="UP000182725">
    <property type="component" value="Unassembled WGS sequence"/>
</dbReference>
<keyword evidence="2" id="KW-0812">Transmembrane</keyword>
<feature type="domain" description="NERD" evidence="3">
    <location>
        <begin position="80"/>
        <end position="191"/>
    </location>
</feature>
<gene>
    <name evidence="4" type="ORF">SAMN04489740_3125</name>
</gene>
<evidence type="ECO:0000256" key="2">
    <source>
        <dbReference type="SAM" id="Phobius"/>
    </source>
</evidence>
<name>A0A1H5MVV4_9MICC</name>
<dbReference type="EMBL" id="FNTV01000001">
    <property type="protein sequence ID" value="SEE92488.1"/>
    <property type="molecule type" value="Genomic_DNA"/>
</dbReference>
<dbReference type="PROSITE" id="PS50965">
    <property type="entry name" value="NERD"/>
    <property type="match status" value="1"/>
</dbReference>
<feature type="transmembrane region" description="Helical" evidence="2">
    <location>
        <begin position="268"/>
        <end position="293"/>
    </location>
</feature>
<organism evidence="4 5">
    <name type="scientific">Arthrobacter alpinus</name>
    <dbReference type="NCBI Taxonomy" id="656366"/>
    <lineage>
        <taxon>Bacteria</taxon>
        <taxon>Bacillati</taxon>
        <taxon>Actinomycetota</taxon>
        <taxon>Actinomycetes</taxon>
        <taxon>Micrococcales</taxon>
        <taxon>Micrococcaceae</taxon>
        <taxon>Arthrobacter</taxon>
    </lineage>
</organism>
<feature type="region of interest" description="Disordered" evidence="1">
    <location>
        <begin position="1"/>
        <end position="35"/>
    </location>
</feature>
<keyword evidence="2" id="KW-1133">Transmembrane helix</keyword>
<protein>
    <submittedName>
        <fullName evidence="4">Nuclease-related domain-containing protein</fullName>
    </submittedName>
</protein>
<keyword evidence="2" id="KW-0472">Membrane</keyword>